<name>A4JU07_BURVG</name>
<evidence type="ECO:0000313" key="1">
    <source>
        <dbReference type="EMBL" id="ABO59760.1"/>
    </source>
</evidence>
<dbReference type="KEGG" id="bvi:Bcep1808_6873"/>
<dbReference type="HOGENOM" id="CLU_2205052_0_0_4"/>
<dbReference type="EMBL" id="CP000617">
    <property type="protein sequence ID" value="ABO59760.1"/>
    <property type="molecule type" value="Genomic_DNA"/>
</dbReference>
<dbReference type="AlphaFoldDB" id="A4JU07"/>
<accession>A4JU07</accession>
<gene>
    <name evidence="1" type="ordered locus">Bcep1808_6873</name>
</gene>
<organism evidence="1 2">
    <name type="scientific">Burkholderia vietnamiensis (strain G4 / LMG 22486)</name>
    <name type="common">Burkholderia cepacia (strain R1808)</name>
    <dbReference type="NCBI Taxonomy" id="269482"/>
    <lineage>
        <taxon>Bacteria</taxon>
        <taxon>Pseudomonadati</taxon>
        <taxon>Pseudomonadota</taxon>
        <taxon>Betaproteobacteria</taxon>
        <taxon>Burkholderiales</taxon>
        <taxon>Burkholderiaceae</taxon>
        <taxon>Burkholderia</taxon>
        <taxon>Burkholderia cepacia complex</taxon>
    </lineage>
</organism>
<geneLocation type="plasmid" evidence="1 2">
    <name>pBVIE01</name>
</geneLocation>
<proteinExistence type="predicted"/>
<reference evidence="1 2" key="1">
    <citation type="submission" date="2007-03" db="EMBL/GenBank/DDBJ databases">
        <title>Complete sequence of plasmid pBVIE01 of Burkholderia vietnamiensis G4.</title>
        <authorList>
            <consortium name="US DOE Joint Genome Institute"/>
            <person name="Copeland A."/>
            <person name="Lucas S."/>
            <person name="Lapidus A."/>
            <person name="Barry K."/>
            <person name="Detter J.C."/>
            <person name="Glavina del Rio T."/>
            <person name="Hammon N."/>
            <person name="Israni S."/>
            <person name="Dalin E."/>
            <person name="Tice H."/>
            <person name="Pitluck S."/>
            <person name="Chain P."/>
            <person name="Malfatti S."/>
            <person name="Shin M."/>
            <person name="Vergez L."/>
            <person name="Schmutz J."/>
            <person name="Larimer F."/>
            <person name="Land M."/>
            <person name="Hauser L."/>
            <person name="Kyrpides N."/>
            <person name="Tiedje J."/>
            <person name="Richardson P."/>
        </authorList>
    </citation>
    <scope>NUCLEOTIDE SEQUENCE [LARGE SCALE GENOMIC DNA]</scope>
    <source>
        <strain evidence="2">G4 / LMG 22486</strain>
        <plasmid evidence="1 2">pBVIE01</plasmid>
    </source>
</reference>
<dbReference type="Proteomes" id="UP000002287">
    <property type="component" value="Plasmid pBVIE01"/>
</dbReference>
<sequence length="107" mass="12186">MWLFPLALLATDYYADCWKRDVTNIEAPVKLPPRAQGEVLVTWPVLVGQFDRSKPECTPLRERAETVASSWQGLVPLPVNIWDDQLLKFKLKARQAGCLVLDKGETY</sequence>
<evidence type="ECO:0000313" key="2">
    <source>
        <dbReference type="Proteomes" id="UP000002287"/>
    </source>
</evidence>
<protein>
    <submittedName>
        <fullName evidence="1">Uncharacterized protein</fullName>
    </submittedName>
</protein>
<keyword evidence="1" id="KW-0614">Plasmid</keyword>